<feature type="domain" description="YjeF N-terminal" evidence="1">
    <location>
        <begin position="9"/>
        <end position="107"/>
    </location>
</feature>
<dbReference type="Pfam" id="PF03853">
    <property type="entry name" value="YjeF_N"/>
    <property type="match status" value="1"/>
</dbReference>
<evidence type="ECO:0000313" key="2">
    <source>
        <dbReference type="EMBL" id="HDD43286.1"/>
    </source>
</evidence>
<dbReference type="EMBL" id="DRBS01000013">
    <property type="protein sequence ID" value="HDD43286.1"/>
    <property type="molecule type" value="Genomic_DNA"/>
</dbReference>
<organism evidence="2">
    <name type="scientific">Desulfofervidus auxilii</name>
    <dbReference type="NCBI Taxonomy" id="1621989"/>
    <lineage>
        <taxon>Bacteria</taxon>
        <taxon>Pseudomonadati</taxon>
        <taxon>Thermodesulfobacteriota</taxon>
        <taxon>Candidatus Desulfofervidia</taxon>
        <taxon>Candidatus Desulfofervidales</taxon>
        <taxon>Candidatus Desulfofervidaceae</taxon>
        <taxon>Candidatus Desulfofervidus</taxon>
    </lineage>
</organism>
<name>A0A7C0Y1K3_DESA2</name>
<dbReference type="InterPro" id="IPR036652">
    <property type="entry name" value="YjeF_N_dom_sf"/>
</dbReference>
<sequence length="107" mass="11715">MKLVTANEMQAIDRFTIEEVGIPGEVLMENAARGALEHIKNYILKHLSDVVIGVLCGKGNNGGDGLAIARYLYQEGYLVKVFLFGEKTKLKNEAALNLKIAERLGVP</sequence>
<gene>
    <name evidence="2" type="ORF">ENG63_00290</name>
</gene>
<comment type="caution">
    <text evidence="2">The sequence shown here is derived from an EMBL/GenBank/DDBJ whole genome shotgun (WGS) entry which is preliminary data.</text>
</comment>
<dbReference type="Proteomes" id="UP000886289">
    <property type="component" value="Unassembled WGS sequence"/>
</dbReference>
<accession>A0A7C0Y1K3</accession>
<evidence type="ECO:0000259" key="1">
    <source>
        <dbReference type="PROSITE" id="PS51385"/>
    </source>
</evidence>
<dbReference type="AlphaFoldDB" id="A0A7C0Y1K3"/>
<feature type="non-terminal residue" evidence="2">
    <location>
        <position position="107"/>
    </location>
</feature>
<proteinExistence type="predicted"/>
<reference evidence="2" key="1">
    <citation type="journal article" date="2020" name="mSystems">
        <title>Genome- and Community-Level Interaction Insights into Carbon Utilization and Element Cycling Functions of Hydrothermarchaeota in Hydrothermal Sediment.</title>
        <authorList>
            <person name="Zhou Z."/>
            <person name="Liu Y."/>
            <person name="Xu W."/>
            <person name="Pan J."/>
            <person name="Luo Z.H."/>
            <person name="Li M."/>
        </authorList>
    </citation>
    <scope>NUCLEOTIDE SEQUENCE [LARGE SCALE GENOMIC DNA]</scope>
    <source>
        <strain evidence="2">HyVt-233</strain>
    </source>
</reference>
<dbReference type="Gene3D" id="3.40.50.10260">
    <property type="entry name" value="YjeF N-terminal domain"/>
    <property type="match status" value="1"/>
</dbReference>
<dbReference type="InterPro" id="IPR004443">
    <property type="entry name" value="YjeF_N_dom"/>
</dbReference>
<protein>
    <submittedName>
        <fullName evidence="2">Bifunctional ADP-dependent NAD(P)H-hydrate dehydratase/NAD(P)H-hydrate epimerase</fullName>
    </submittedName>
</protein>
<dbReference type="SUPFAM" id="SSF64153">
    <property type="entry name" value="YjeF N-terminal domain-like"/>
    <property type="match status" value="1"/>
</dbReference>
<dbReference type="PROSITE" id="PS51385">
    <property type="entry name" value="YJEF_N"/>
    <property type="match status" value="1"/>
</dbReference>